<evidence type="ECO:0000256" key="1">
    <source>
        <dbReference type="SAM" id="MobiDB-lite"/>
    </source>
</evidence>
<dbReference type="Proteomes" id="UP000193689">
    <property type="component" value="Unassembled WGS sequence"/>
</dbReference>
<feature type="region of interest" description="Disordered" evidence="1">
    <location>
        <begin position="1"/>
        <end position="25"/>
    </location>
</feature>
<reference evidence="2 3" key="1">
    <citation type="submission" date="2016-07" db="EMBL/GenBank/DDBJ databases">
        <title>Pervasive Adenine N6-methylation of Active Genes in Fungi.</title>
        <authorList>
            <consortium name="DOE Joint Genome Institute"/>
            <person name="Mondo S.J."/>
            <person name="Dannebaum R.O."/>
            <person name="Kuo R.C."/>
            <person name="Labutti K."/>
            <person name="Haridas S."/>
            <person name="Kuo A."/>
            <person name="Salamov A."/>
            <person name="Ahrendt S.R."/>
            <person name="Lipzen A."/>
            <person name="Sullivan W."/>
            <person name="Andreopoulos W.B."/>
            <person name="Clum A."/>
            <person name="Lindquist E."/>
            <person name="Daum C."/>
            <person name="Ramamoorthy G.K."/>
            <person name="Gryganskyi A."/>
            <person name="Culley D."/>
            <person name="Magnuson J.K."/>
            <person name="James T.Y."/>
            <person name="O'Malley M.A."/>
            <person name="Stajich J.E."/>
            <person name="Spatafora J.W."/>
            <person name="Visel A."/>
            <person name="Grigoriev I.V."/>
        </authorList>
    </citation>
    <scope>NUCLEOTIDE SEQUENCE [LARGE SCALE GENOMIC DNA]</scope>
    <source>
        <strain evidence="2 3">CBS 129021</strain>
    </source>
</reference>
<proteinExistence type="predicted"/>
<evidence type="ECO:0000313" key="3">
    <source>
        <dbReference type="Proteomes" id="UP000193689"/>
    </source>
</evidence>
<organism evidence="2 3">
    <name type="scientific">Pseudomassariella vexata</name>
    <dbReference type="NCBI Taxonomy" id="1141098"/>
    <lineage>
        <taxon>Eukaryota</taxon>
        <taxon>Fungi</taxon>
        <taxon>Dikarya</taxon>
        <taxon>Ascomycota</taxon>
        <taxon>Pezizomycotina</taxon>
        <taxon>Sordariomycetes</taxon>
        <taxon>Xylariomycetidae</taxon>
        <taxon>Amphisphaeriales</taxon>
        <taxon>Pseudomassariaceae</taxon>
        <taxon>Pseudomassariella</taxon>
    </lineage>
</organism>
<comment type="caution">
    <text evidence="2">The sequence shown here is derived from an EMBL/GenBank/DDBJ whole genome shotgun (WGS) entry which is preliminary data.</text>
</comment>
<dbReference type="GeneID" id="63776211"/>
<dbReference type="InParanoid" id="A0A1Y2E617"/>
<dbReference type="AlphaFoldDB" id="A0A1Y2E617"/>
<protein>
    <submittedName>
        <fullName evidence="2">Uncharacterized protein</fullName>
    </submittedName>
</protein>
<gene>
    <name evidence="2" type="ORF">BCR38DRAFT_429871</name>
</gene>
<name>A0A1Y2E617_9PEZI</name>
<dbReference type="EMBL" id="MCFJ01000005">
    <property type="protein sequence ID" value="ORY66315.1"/>
    <property type="molecule type" value="Genomic_DNA"/>
</dbReference>
<dbReference type="RefSeq" id="XP_040717279.1">
    <property type="nucleotide sequence ID" value="XM_040859999.1"/>
</dbReference>
<sequence>MATTSTEGLGSEHIDQTTTESTRSRNLVVQRNSVVHDIQAIYNTGKPLFTKDAMRKLGEELGVLRKGLSAPRKITHTGINGEDVELSLDPASLLDGASFSALRWIIHYSSIEELTVKRDICSFNPQTAFLPMRITSCTIELEDNQDLNWEDRPPISTKGLHGLFQDVVRQWGMGQHHEEIRRVITAATVPFVLDKVVAFGCGPLTLTSQCSRTI</sequence>
<evidence type="ECO:0000313" key="2">
    <source>
        <dbReference type="EMBL" id="ORY66315.1"/>
    </source>
</evidence>
<feature type="compositionally biased region" description="Polar residues" evidence="1">
    <location>
        <begin position="16"/>
        <end position="25"/>
    </location>
</feature>
<accession>A0A1Y2E617</accession>
<dbReference type="OrthoDB" id="5230585at2759"/>
<keyword evidence="3" id="KW-1185">Reference proteome</keyword>